<feature type="region of interest" description="Disordered" evidence="1">
    <location>
        <begin position="1"/>
        <end position="26"/>
    </location>
</feature>
<accession>A0AAD7ZU87</accession>
<evidence type="ECO:0000313" key="3">
    <source>
        <dbReference type="Proteomes" id="UP001233999"/>
    </source>
</evidence>
<feature type="non-terminal residue" evidence="2">
    <location>
        <position position="127"/>
    </location>
</feature>
<reference evidence="2" key="2">
    <citation type="submission" date="2023-05" db="EMBL/GenBank/DDBJ databases">
        <authorList>
            <person name="Fouks B."/>
        </authorList>
    </citation>
    <scope>NUCLEOTIDE SEQUENCE</scope>
    <source>
        <strain evidence="2">Stay&amp;Tobe</strain>
        <tissue evidence="2">Testes</tissue>
    </source>
</reference>
<keyword evidence="3" id="KW-1185">Reference proteome</keyword>
<dbReference type="EMBL" id="JASPKZ010006836">
    <property type="protein sequence ID" value="KAJ9586822.1"/>
    <property type="molecule type" value="Genomic_DNA"/>
</dbReference>
<evidence type="ECO:0000313" key="2">
    <source>
        <dbReference type="EMBL" id="KAJ9586822.1"/>
    </source>
</evidence>
<evidence type="ECO:0000256" key="1">
    <source>
        <dbReference type="SAM" id="MobiDB-lite"/>
    </source>
</evidence>
<protein>
    <submittedName>
        <fullName evidence="2">Uncharacterized protein</fullName>
    </submittedName>
</protein>
<proteinExistence type="predicted"/>
<dbReference type="Proteomes" id="UP001233999">
    <property type="component" value="Unassembled WGS sequence"/>
</dbReference>
<feature type="non-terminal residue" evidence="2">
    <location>
        <position position="1"/>
    </location>
</feature>
<comment type="caution">
    <text evidence="2">The sequence shown here is derived from an EMBL/GenBank/DDBJ whole genome shotgun (WGS) entry which is preliminary data.</text>
</comment>
<dbReference type="AlphaFoldDB" id="A0AAD7ZU87"/>
<gene>
    <name evidence="2" type="ORF">L9F63_019582</name>
</gene>
<organism evidence="2 3">
    <name type="scientific">Diploptera punctata</name>
    <name type="common">Pacific beetle cockroach</name>
    <dbReference type="NCBI Taxonomy" id="6984"/>
    <lineage>
        <taxon>Eukaryota</taxon>
        <taxon>Metazoa</taxon>
        <taxon>Ecdysozoa</taxon>
        <taxon>Arthropoda</taxon>
        <taxon>Hexapoda</taxon>
        <taxon>Insecta</taxon>
        <taxon>Pterygota</taxon>
        <taxon>Neoptera</taxon>
        <taxon>Polyneoptera</taxon>
        <taxon>Dictyoptera</taxon>
        <taxon>Blattodea</taxon>
        <taxon>Blaberoidea</taxon>
        <taxon>Blaberidae</taxon>
        <taxon>Diplopterinae</taxon>
        <taxon>Diploptera</taxon>
    </lineage>
</organism>
<sequence length="127" mass="14833">WRKKKRKTKTEMDGWNRGGHSKTRSQPGLIKGCWHSLTTPLKYQSKCWCERKEKFCSEPNITPLNFYFIQQLYFCGYSMPPVNIRAENKSPPMLVDTRHDLKDFRSSFSRGLKFPDVSPETASGILK</sequence>
<name>A0AAD7ZU87_DIPPU</name>
<reference evidence="2" key="1">
    <citation type="journal article" date="2023" name="IScience">
        <title>Live-bearing cockroach genome reveals convergent evolutionary mechanisms linked to viviparity in insects and beyond.</title>
        <authorList>
            <person name="Fouks B."/>
            <person name="Harrison M.C."/>
            <person name="Mikhailova A.A."/>
            <person name="Marchal E."/>
            <person name="English S."/>
            <person name="Carruthers M."/>
            <person name="Jennings E.C."/>
            <person name="Chiamaka E.L."/>
            <person name="Frigard R.A."/>
            <person name="Pippel M."/>
            <person name="Attardo G.M."/>
            <person name="Benoit J.B."/>
            <person name="Bornberg-Bauer E."/>
            <person name="Tobe S.S."/>
        </authorList>
    </citation>
    <scope>NUCLEOTIDE SEQUENCE</scope>
    <source>
        <strain evidence="2">Stay&amp;Tobe</strain>
    </source>
</reference>